<proteinExistence type="predicted"/>
<dbReference type="PANTHER" id="PTHR13174:SF3">
    <property type="entry name" value="D-GLUCURONYL C5-EPIMERASE"/>
    <property type="match status" value="1"/>
</dbReference>
<protein>
    <submittedName>
        <fullName evidence="3">D-glucuronyl C5-epimerase domain protein</fullName>
    </submittedName>
</protein>
<dbReference type="PANTHER" id="PTHR13174">
    <property type="entry name" value="D-GLUCURONYL C5-EPIMERASE"/>
    <property type="match status" value="1"/>
</dbReference>
<evidence type="ECO:0000313" key="4">
    <source>
        <dbReference type="Proteomes" id="UP000679213"/>
    </source>
</evidence>
<dbReference type="InterPro" id="IPR039721">
    <property type="entry name" value="C5-epimerase"/>
</dbReference>
<keyword evidence="1" id="KW-1133">Transmembrane helix</keyword>
<dbReference type="EMBL" id="LR792632">
    <property type="protein sequence ID" value="CAB3288768.1"/>
    <property type="molecule type" value="Genomic_DNA"/>
</dbReference>
<gene>
    <name evidence="3" type="ORF">MLAUSG7_0889</name>
</gene>
<feature type="domain" description="D-glucuronyl C5-epimerase C-terminal" evidence="2">
    <location>
        <begin position="135"/>
        <end position="310"/>
    </location>
</feature>
<sequence>MCEIMLKNIKICFLIFIITILSFISGYIVGVSQPMYSENPIIQYFKNPKPFSVENVNIPITYYGTIKGKYIGYQITPHNVNEEARKCFYKYFKLKDKDPEEAEKYLRRGLFLTEYLISQSEKETVNLNGKNIIFIIWRYNFDFPEYNLSKGWAGSLCQAGCMKTLYLAYKCTGDKRYLILAKEALNAFIVPVEKGGLLKIRVKDNKTYYWYPEYASKNPPYVLNGFITSVIWIGEFANETNDKEAYLLYKEGLKSIKSFLSEYDAGDWSYYDALKHRCNEHYEHLQRLQMLYLYNITKDKIFLKHYNKWKE</sequence>
<organism evidence="3 4">
    <name type="scientific">Methanocaldococcus lauensis</name>
    <dbReference type="NCBI Taxonomy" id="2546128"/>
    <lineage>
        <taxon>Archaea</taxon>
        <taxon>Methanobacteriati</taxon>
        <taxon>Methanobacteriota</taxon>
        <taxon>Methanomada group</taxon>
        <taxon>Methanococci</taxon>
        <taxon>Methanococcales</taxon>
        <taxon>Methanocaldococcaceae</taxon>
        <taxon>Methanocaldococcus</taxon>
    </lineage>
</organism>
<dbReference type="GO" id="GO:0015012">
    <property type="term" value="P:heparan sulfate proteoglycan biosynthetic process"/>
    <property type="evidence" value="ECO:0007669"/>
    <property type="project" value="InterPro"/>
</dbReference>
<reference evidence="3 4" key="1">
    <citation type="submission" date="2020-04" db="EMBL/GenBank/DDBJ databases">
        <authorList>
            <consortium name="Genoscope - CEA"/>
            <person name="William W."/>
        </authorList>
    </citation>
    <scope>NUCLEOTIDE SEQUENCE [LARGE SCALE GENOMIC DNA]</scope>
    <source>
        <strain evidence="3 4">SG7</strain>
    </source>
</reference>
<name>A0A8D6PZR5_9EURY</name>
<feature type="transmembrane region" description="Helical" evidence="1">
    <location>
        <begin position="12"/>
        <end position="30"/>
    </location>
</feature>
<dbReference type="Proteomes" id="UP000679213">
    <property type="component" value="Chromosome I"/>
</dbReference>
<accession>A0A8D6PZR5</accession>
<keyword evidence="4" id="KW-1185">Reference proteome</keyword>
<dbReference type="GO" id="GO:0047464">
    <property type="term" value="F:heparosan-N-sulfate-glucuronate 5-epimerase activity"/>
    <property type="evidence" value="ECO:0007669"/>
    <property type="project" value="InterPro"/>
</dbReference>
<dbReference type="KEGG" id="mesg:MLAUSG7_0889"/>
<evidence type="ECO:0000313" key="3">
    <source>
        <dbReference type="EMBL" id="CAB3288768.1"/>
    </source>
</evidence>
<evidence type="ECO:0000256" key="1">
    <source>
        <dbReference type="SAM" id="Phobius"/>
    </source>
</evidence>
<dbReference type="AlphaFoldDB" id="A0A8D6PZR5"/>
<dbReference type="Pfam" id="PF06662">
    <property type="entry name" value="C5-epim_C"/>
    <property type="match status" value="1"/>
</dbReference>
<keyword evidence="1" id="KW-0812">Transmembrane</keyword>
<dbReference type="InterPro" id="IPR010598">
    <property type="entry name" value="C5-epim_C"/>
</dbReference>
<evidence type="ECO:0000259" key="2">
    <source>
        <dbReference type="Pfam" id="PF06662"/>
    </source>
</evidence>
<keyword evidence="1" id="KW-0472">Membrane</keyword>